<proteinExistence type="inferred from homology"/>
<feature type="transmembrane region" description="Helical" evidence="9">
    <location>
        <begin position="271"/>
        <end position="292"/>
    </location>
</feature>
<dbReference type="Pfam" id="PF02254">
    <property type="entry name" value="TrkA_N"/>
    <property type="match status" value="1"/>
</dbReference>
<dbReference type="Gene3D" id="1.20.1530.20">
    <property type="match status" value="1"/>
</dbReference>
<dbReference type="Proteomes" id="UP000651977">
    <property type="component" value="Unassembled WGS sequence"/>
</dbReference>
<organism evidence="11 12">
    <name type="scientific">Agarivorans gilvus</name>
    <dbReference type="NCBI Taxonomy" id="680279"/>
    <lineage>
        <taxon>Bacteria</taxon>
        <taxon>Pseudomonadati</taxon>
        <taxon>Pseudomonadota</taxon>
        <taxon>Gammaproteobacteria</taxon>
        <taxon>Alteromonadales</taxon>
        <taxon>Alteromonadaceae</taxon>
        <taxon>Agarivorans</taxon>
    </lineage>
</organism>
<keyword evidence="4" id="KW-0050">Antiport</keyword>
<sequence>MDISILITVTFLAGLLAHLAHLPPLIGFLAAGFALREIGFEQNDLISTAADLGVTLLLFTVGLKLDIRTLFKREVWGTASAHMITNMVLFVGALSAVKWLGISSISELSSNGILVIAFALCFSSTVFAVKALEDKSEMNALYGRVAIGILIMQDIFAVVFLASTTGKLPTIYAPLLLLLLPLRPFLYRLLNRVGHGELQLVMGFFLTFVVGAHLFSMVGLKADLGALIVGMLLAGHPAASGMAKALFSFKELFLVAFFLSIGLSSELSLESIYIALFLVLVLVLKSAFYLLYLLTFRLRSRTAFLGALSLANYSEFGLIITAVAVHQGWIGSEWMAILAVAVSLSFLVSAPIHKNADILYQSLRPQLKRLQRKKLHLEDQPIELGQMQVVILGMGRIGEGAYDMLQQYYPDLVLGIDTDLDKIQHQIESGRAVIQGDATDSDFWEKLAPSKDLKLVLLAMPHHHGNQYALKQLKSGEFNAKIAAIAQFADEAEKLKRLGADEVFNLYNEAGAGFAEHVHSQLIANKKTAE</sequence>
<keyword evidence="12" id="KW-1185">Reference proteome</keyword>
<feature type="transmembrane region" description="Helical" evidence="9">
    <location>
        <begin position="141"/>
        <end position="162"/>
    </location>
</feature>
<keyword evidence="3" id="KW-0813">Transport</keyword>
<gene>
    <name evidence="11" type="ORF">GCM10007414_03930</name>
</gene>
<dbReference type="Gene3D" id="3.40.50.720">
    <property type="entry name" value="NAD(P)-binding Rossmann-like Domain"/>
    <property type="match status" value="1"/>
</dbReference>
<feature type="transmembrane region" description="Helical" evidence="9">
    <location>
        <begin position="198"/>
        <end position="218"/>
    </location>
</feature>
<dbReference type="EMBL" id="BMDY01000002">
    <property type="protein sequence ID" value="GGA94446.1"/>
    <property type="molecule type" value="Genomic_DNA"/>
</dbReference>
<comment type="subcellular location">
    <subcellularLocation>
        <location evidence="1">Membrane</location>
        <topology evidence="1">Multi-pass membrane protein</topology>
    </subcellularLocation>
</comment>
<dbReference type="InterPro" id="IPR006153">
    <property type="entry name" value="Cation/H_exchanger_TM"/>
</dbReference>
<protein>
    <submittedName>
        <fullName evidence="11">Potassium transporter Kef</fullName>
    </submittedName>
</protein>
<reference evidence="12" key="1">
    <citation type="journal article" date="2019" name="Int. J. Syst. Evol. Microbiol.">
        <title>The Global Catalogue of Microorganisms (GCM) 10K type strain sequencing project: providing services to taxonomists for standard genome sequencing and annotation.</title>
        <authorList>
            <consortium name="The Broad Institute Genomics Platform"/>
            <consortium name="The Broad Institute Genome Sequencing Center for Infectious Disease"/>
            <person name="Wu L."/>
            <person name="Ma J."/>
        </authorList>
    </citation>
    <scope>NUCLEOTIDE SEQUENCE [LARGE SCALE GENOMIC DNA]</scope>
    <source>
        <strain evidence="12">CGMCC 1.10131</strain>
    </source>
</reference>
<feature type="transmembrane region" description="Helical" evidence="9">
    <location>
        <begin position="224"/>
        <end position="240"/>
    </location>
</feature>
<evidence type="ECO:0000313" key="12">
    <source>
        <dbReference type="Proteomes" id="UP000651977"/>
    </source>
</evidence>
<evidence type="ECO:0000256" key="4">
    <source>
        <dbReference type="ARBA" id="ARBA00022449"/>
    </source>
</evidence>
<evidence type="ECO:0000256" key="1">
    <source>
        <dbReference type="ARBA" id="ARBA00004141"/>
    </source>
</evidence>
<dbReference type="InterPro" id="IPR038770">
    <property type="entry name" value="Na+/solute_symporter_sf"/>
</dbReference>
<evidence type="ECO:0000256" key="3">
    <source>
        <dbReference type="ARBA" id="ARBA00022448"/>
    </source>
</evidence>
<comment type="caution">
    <text evidence="11">The sequence shown here is derived from an EMBL/GenBank/DDBJ whole genome shotgun (WGS) entry which is preliminary data.</text>
</comment>
<keyword evidence="5 9" id="KW-0812">Transmembrane</keyword>
<evidence type="ECO:0000256" key="6">
    <source>
        <dbReference type="ARBA" id="ARBA00022989"/>
    </source>
</evidence>
<dbReference type="PANTHER" id="PTHR42751:SF1">
    <property type="entry name" value="CATION_PROTON ANTIPORTER YBAL-RELATED"/>
    <property type="match status" value="1"/>
</dbReference>
<keyword evidence="6 9" id="KW-1133">Transmembrane helix</keyword>
<dbReference type="PROSITE" id="PS51201">
    <property type="entry name" value="RCK_N"/>
    <property type="match status" value="1"/>
</dbReference>
<keyword evidence="8 9" id="KW-0472">Membrane</keyword>
<feature type="transmembrane region" description="Helical" evidence="9">
    <location>
        <begin position="44"/>
        <end position="63"/>
    </location>
</feature>
<feature type="domain" description="RCK N-terminal" evidence="10">
    <location>
        <begin position="386"/>
        <end position="504"/>
    </location>
</feature>
<evidence type="ECO:0000256" key="8">
    <source>
        <dbReference type="ARBA" id="ARBA00023136"/>
    </source>
</evidence>
<dbReference type="SUPFAM" id="SSF51735">
    <property type="entry name" value="NAD(P)-binding Rossmann-fold domains"/>
    <property type="match status" value="1"/>
</dbReference>
<dbReference type="InterPro" id="IPR003148">
    <property type="entry name" value="RCK_N"/>
</dbReference>
<evidence type="ECO:0000259" key="10">
    <source>
        <dbReference type="PROSITE" id="PS51201"/>
    </source>
</evidence>
<evidence type="ECO:0000256" key="5">
    <source>
        <dbReference type="ARBA" id="ARBA00022692"/>
    </source>
</evidence>
<dbReference type="RefSeq" id="WP_188407256.1">
    <property type="nucleotide sequence ID" value="NZ_BMDY01000002.1"/>
</dbReference>
<comment type="similarity">
    <text evidence="2">Belongs to the monovalent cation:proton antiporter 2 (CPA2) transporter (TC 2.A.37) family.</text>
</comment>
<feature type="transmembrane region" description="Helical" evidence="9">
    <location>
        <begin position="75"/>
        <end position="96"/>
    </location>
</feature>
<evidence type="ECO:0000313" key="11">
    <source>
        <dbReference type="EMBL" id="GGA94446.1"/>
    </source>
</evidence>
<feature type="transmembrane region" description="Helical" evidence="9">
    <location>
        <begin position="247"/>
        <end position="265"/>
    </location>
</feature>
<keyword evidence="7" id="KW-0406">Ion transport</keyword>
<accession>A0ABQ1HW48</accession>
<dbReference type="Pfam" id="PF00999">
    <property type="entry name" value="Na_H_Exchanger"/>
    <property type="match status" value="1"/>
</dbReference>
<feature type="transmembrane region" description="Helical" evidence="9">
    <location>
        <begin position="168"/>
        <end position="186"/>
    </location>
</feature>
<evidence type="ECO:0000256" key="7">
    <source>
        <dbReference type="ARBA" id="ARBA00023065"/>
    </source>
</evidence>
<name>A0ABQ1HW48_9ALTE</name>
<dbReference type="PANTHER" id="PTHR42751">
    <property type="entry name" value="SODIUM/HYDROGEN EXCHANGER FAMILY/TRKA DOMAIN PROTEIN"/>
    <property type="match status" value="1"/>
</dbReference>
<feature type="transmembrane region" description="Helical" evidence="9">
    <location>
        <begin position="108"/>
        <end position="129"/>
    </location>
</feature>
<feature type="transmembrane region" description="Helical" evidence="9">
    <location>
        <begin position="304"/>
        <end position="328"/>
    </location>
</feature>
<evidence type="ECO:0000256" key="2">
    <source>
        <dbReference type="ARBA" id="ARBA00005551"/>
    </source>
</evidence>
<dbReference type="InterPro" id="IPR036291">
    <property type="entry name" value="NAD(P)-bd_dom_sf"/>
</dbReference>
<evidence type="ECO:0000256" key="9">
    <source>
        <dbReference type="SAM" id="Phobius"/>
    </source>
</evidence>
<feature type="transmembrane region" description="Helical" evidence="9">
    <location>
        <begin position="334"/>
        <end position="352"/>
    </location>
</feature>